<dbReference type="PROSITE" id="PS50928">
    <property type="entry name" value="ABC_TM1"/>
    <property type="match status" value="1"/>
</dbReference>
<feature type="transmembrane region" description="Helical" evidence="7">
    <location>
        <begin position="66"/>
        <end position="87"/>
    </location>
</feature>
<protein>
    <submittedName>
        <fullName evidence="9">Multiple sugar transport system permease protein</fullName>
    </submittedName>
</protein>
<comment type="subcellular location">
    <subcellularLocation>
        <location evidence="1 7">Cell membrane</location>
        <topology evidence="1 7">Multi-pass membrane protein</topology>
    </subcellularLocation>
</comment>
<dbReference type="GO" id="GO:0055085">
    <property type="term" value="P:transmembrane transport"/>
    <property type="evidence" value="ECO:0007669"/>
    <property type="project" value="InterPro"/>
</dbReference>
<keyword evidence="9" id="KW-0762">Sugar transport</keyword>
<sequence length="286" mass="31915">MTLRNISPGVWFILPTMLLLAALIVYPMLSTAELSVTDANGAFSGMRNFNVAISAPSTRLILFNTAYYVIGSVVFQLLLGILAGILLNQHFAGRSLVRSLMLIPWVVPGIVAAMTWAWMFHTDYGIINYMLMQVGIISEPIGWLTNPNTVMPALIAVNAWKMFPFVAVMVLAGLQSVPEELYEAVRVDGASFWHEIWHIMLPQLRPVLVSITLLLTIWALDGITIIYSITGGGPANRSMIFPIQIYVQAFEYFEFNRAAALSVLYFLFISVIIVLYMRVFAAQEKD</sequence>
<dbReference type="SUPFAM" id="SSF161098">
    <property type="entry name" value="MetI-like"/>
    <property type="match status" value="1"/>
</dbReference>
<keyword evidence="3" id="KW-1003">Cell membrane</keyword>
<dbReference type="Proteomes" id="UP000192903">
    <property type="component" value="Unassembled WGS sequence"/>
</dbReference>
<dbReference type="RefSeq" id="WP_085421740.1">
    <property type="nucleotide sequence ID" value="NZ_FXAF01000006.1"/>
</dbReference>
<evidence type="ECO:0000259" key="8">
    <source>
        <dbReference type="PROSITE" id="PS50928"/>
    </source>
</evidence>
<dbReference type="GO" id="GO:0005886">
    <property type="term" value="C:plasma membrane"/>
    <property type="evidence" value="ECO:0007669"/>
    <property type="project" value="UniProtKB-SubCell"/>
</dbReference>
<dbReference type="AlphaFoldDB" id="A0A1X7EKC8"/>
<dbReference type="CDD" id="cd06261">
    <property type="entry name" value="TM_PBP2"/>
    <property type="match status" value="1"/>
</dbReference>
<keyword evidence="2 7" id="KW-0813">Transport</keyword>
<feature type="transmembrane region" description="Helical" evidence="7">
    <location>
        <begin position="9"/>
        <end position="29"/>
    </location>
</feature>
<feature type="transmembrane region" description="Helical" evidence="7">
    <location>
        <begin position="207"/>
        <end position="229"/>
    </location>
</feature>
<dbReference type="STRING" id="464029.SAMN02982989_1428"/>
<name>A0A1X7EKC8_9HYPH</name>
<feature type="transmembrane region" description="Helical" evidence="7">
    <location>
        <begin position="99"/>
        <end position="120"/>
    </location>
</feature>
<evidence type="ECO:0000256" key="4">
    <source>
        <dbReference type="ARBA" id="ARBA00022692"/>
    </source>
</evidence>
<keyword evidence="5 7" id="KW-1133">Transmembrane helix</keyword>
<keyword evidence="6 7" id="KW-0472">Membrane</keyword>
<comment type="similarity">
    <text evidence="7">Belongs to the binding-protein-dependent transport system permease family.</text>
</comment>
<dbReference type="InterPro" id="IPR000515">
    <property type="entry name" value="MetI-like"/>
</dbReference>
<feature type="domain" description="ABC transmembrane type-1" evidence="8">
    <location>
        <begin position="62"/>
        <end position="276"/>
    </location>
</feature>
<evidence type="ECO:0000256" key="7">
    <source>
        <dbReference type="RuleBase" id="RU363032"/>
    </source>
</evidence>
<evidence type="ECO:0000256" key="6">
    <source>
        <dbReference type="ARBA" id="ARBA00023136"/>
    </source>
</evidence>
<keyword evidence="4 7" id="KW-0812">Transmembrane</keyword>
<dbReference type="PANTHER" id="PTHR43005">
    <property type="entry name" value="BLR7065 PROTEIN"/>
    <property type="match status" value="1"/>
</dbReference>
<feature type="transmembrane region" description="Helical" evidence="7">
    <location>
        <begin position="153"/>
        <end position="174"/>
    </location>
</feature>
<evidence type="ECO:0000256" key="2">
    <source>
        <dbReference type="ARBA" id="ARBA00022448"/>
    </source>
</evidence>
<gene>
    <name evidence="9" type="ORF">SAMN02982989_1428</name>
</gene>
<dbReference type="InterPro" id="IPR035906">
    <property type="entry name" value="MetI-like_sf"/>
</dbReference>
<organism evidence="9 10">
    <name type="scientific">Xaviernesmea oryzae</name>
    <dbReference type="NCBI Taxonomy" id="464029"/>
    <lineage>
        <taxon>Bacteria</taxon>
        <taxon>Pseudomonadati</taxon>
        <taxon>Pseudomonadota</taxon>
        <taxon>Alphaproteobacteria</taxon>
        <taxon>Hyphomicrobiales</taxon>
        <taxon>Rhizobiaceae</taxon>
        <taxon>Rhizobium/Agrobacterium group</taxon>
        <taxon>Xaviernesmea</taxon>
    </lineage>
</organism>
<proteinExistence type="inferred from homology"/>
<evidence type="ECO:0000313" key="10">
    <source>
        <dbReference type="Proteomes" id="UP000192903"/>
    </source>
</evidence>
<evidence type="ECO:0000256" key="5">
    <source>
        <dbReference type="ARBA" id="ARBA00022989"/>
    </source>
</evidence>
<evidence type="ECO:0000256" key="3">
    <source>
        <dbReference type="ARBA" id="ARBA00022475"/>
    </source>
</evidence>
<feature type="transmembrane region" description="Helical" evidence="7">
    <location>
        <begin position="258"/>
        <end position="277"/>
    </location>
</feature>
<dbReference type="Gene3D" id="1.10.3720.10">
    <property type="entry name" value="MetI-like"/>
    <property type="match status" value="1"/>
</dbReference>
<keyword evidence="10" id="KW-1185">Reference proteome</keyword>
<evidence type="ECO:0000256" key="1">
    <source>
        <dbReference type="ARBA" id="ARBA00004651"/>
    </source>
</evidence>
<dbReference type="Pfam" id="PF00528">
    <property type="entry name" value="BPD_transp_1"/>
    <property type="match status" value="1"/>
</dbReference>
<dbReference type="EMBL" id="FXAF01000006">
    <property type="protein sequence ID" value="SMF35349.1"/>
    <property type="molecule type" value="Genomic_DNA"/>
</dbReference>
<evidence type="ECO:0000313" key="9">
    <source>
        <dbReference type="EMBL" id="SMF35349.1"/>
    </source>
</evidence>
<accession>A0A1X7EKC8</accession>
<reference evidence="10" key="1">
    <citation type="submission" date="2017-04" db="EMBL/GenBank/DDBJ databases">
        <authorList>
            <person name="Varghese N."/>
            <person name="Submissions S."/>
        </authorList>
    </citation>
    <scope>NUCLEOTIDE SEQUENCE [LARGE SCALE GENOMIC DNA]</scope>
    <source>
        <strain evidence="10">B4P</strain>
    </source>
</reference>
<dbReference type="PANTHER" id="PTHR43005:SF1">
    <property type="entry name" value="SPERMIDINE_PUTRESCINE TRANSPORT SYSTEM PERMEASE PROTEIN"/>
    <property type="match status" value="1"/>
</dbReference>